<dbReference type="EMBL" id="JADCNM010000001">
    <property type="protein sequence ID" value="KAG0503975.1"/>
    <property type="molecule type" value="Genomic_DNA"/>
</dbReference>
<evidence type="ECO:0000313" key="3">
    <source>
        <dbReference type="Proteomes" id="UP000639772"/>
    </source>
</evidence>
<protein>
    <submittedName>
        <fullName evidence="2">Uncharacterized protein</fullName>
    </submittedName>
</protein>
<accession>A0A835S450</accession>
<evidence type="ECO:0000313" key="2">
    <source>
        <dbReference type="EMBL" id="KAG0503975.1"/>
    </source>
</evidence>
<organism evidence="2 3">
    <name type="scientific">Vanilla planifolia</name>
    <name type="common">Vanilla</name>
    <dbReference type="NCBI Taxonomy" id="51239"/>
    <lineage>
        <taxon>Eukaryota</taxon>
        <taxon>Viridiplantae</taxon>
        <taxon>Streptophyta</taxon>
        <taxon>Embryophyta</taxon>
        <taxon>Tracheophyta</taxon>
        <taxon>Spermatophyta</taxon>
        <taxon>Magnoliopsida</taxon>
        <taxon>Liliopsida</taxon>
        <taxon>Asparagales</taxon>
        <taxon>Orchidaceae</taxon>
        <taxon>Vanilloideae</taxon>
        <taxon>Vanilleae</taxon>
        <taxon>Vanilla</taxon>
    </lineage>
</organism>
<feature type="compositionally biased region" description="Basic and acidic residues" evidence="1">
    <location>
        <begin position="63"/>
        <end position="74"/>
    </location>
</feature>
<feature type="compositionally biased region" description="Basic and acidic residues" evidence="1">
    <location>
        <begin position="9"/>
        <end position="21"/>
    </location>
</feature>
<evidence type="ECO:0000256" key="1">
    <source>
        <dbReference type="SAM" id="MobiDB-lite"/>
    </source>
</evidence>
<reference evidence="2 3" key="1">
    <citation type="journal article" date="2020" name="Nat. Food">
        <title>A phased Vanilla planifolia genome enables genetic improvement of flavour and production.</title>
        <authorList>
            <person name="Hasing T."/>
            <person name="Tang H."/>
            <person name="Brym M."/>
            <person name="Khazi F."/>
            <person name="Huang T."/>
            <person name="Chambers A.H."/>
        </authorList>
    </citation>
    <scope>NUCLEOTIDE SEQUENCE [LARGE SCALE GENOMIC DNA]</scope>
    <source>
        <tissue evidence="2">Leaf</tissue>
    </source>
</reference>
<dbReference type="AlphaFoldDB" id="A0A835S450"/>
<comment type="caution">
    <text evidence="2">The sequence shown here is derived from an EMBL/GenBank/DDBJ whole genome shotgun (WGS) entry which is preliminary data.</text>
</comment>
<proteinExistence type="predicted"/>
<gene>
    <name evidence="2" type="ORF">HPP92_004047</name>
</gene>
<name>A0A835S450_VANPL</name>
<dbReference type="Proteomes" id="UP000639772">
    <property type="component" value="Chromosome 1"/>
</dbReference>
<feature type="region of interest" description="Disordered" evidence="1">
    <location>
        <begin position="1"/>
        <end position="74"/>
    </location>
</feature>
<sequence>MTVLPEYGSPRKEEEEGDKRQSVRMTRKVAADRAPGQEDWSPTAEGTRPAAISDPKRRWRDRKSREQLRRAVYG</sequence>